<comment type="subcellular location">
    <subcellularLocation>
        <location evidence="1">Cell membrane</location>
        <topology evidence="1">Multi-pass membrane protein</topology>
    </subcellularLocation>
</comment>
<feature type="transmembrane region" description="Helical" evidence="6">
    <location>
        <begin position="217"/>
        <end position="237"/>
    </location>
</feature>
<dbReference type="SUPFAM" id="SSF103481">
    <property type="entry name" value="Multidrug resistance efflux transporter EmrE"/>
    <property type="match status" value="2"/>
</dbReference>
<gene>
    <name evidence="8" type="ORF">IQ13_1344</name>
</gene>
<feature type="transmembrane region" description="Helical" evidence="6">
    <location>
        <begin position="249"/>
        <end position="268"/>
    </location>
</feature>
<keyword evidence="3 6" id="KW-0812">Transmembrane</keyword>
<dbReference type="InterPro" id="IPR050638">
    <property type="entry name" value="AA-Vitamin_Transporters"/>
</dbReference>
<keyword evidence="4 6" id="KW-1133">Transmembrane helix</keyword>
<dbReference type="PANTHER" id="PTHR32322">
    <property type="entry name" value="INNER MEMBRANE TRANSPORTER"/>
    <property type="match status" value="1"/>
</dbReference>
<dbReference type="Proteomes" id="UP000316167">
    <property type="component" value="Unassembled WGS sequence"/>
</dbReference>
<feature type="transmembrane region" description="Helical" evidence="6">
    <location>
        <begin position="97"/>
        <end position="117"/>
    </location>
</feature>
<sequence length="298" mass="32919">MKQETIKAHWAVLTTNLLFGINFSVVKYISPSLVKPFGLNLIRVGVAVLLFWLLFALKPLKAGIEKKDIGRFLLCAFTGVAVNQLMFIKGLTLTTPIHAALLILATPVFILLLGFALRSEKITVLKITGLLAAIGGAALLILGREQNDIGSNMLLGDIYILINAVFYAFYYVLVKPLMQKYSPVHVVRWVFTFGLVMIFPFCWNDFAAIAWSSFNVSHFAALAFVVIGATFLAYYFTVYGLQHLSASAVGAYIYLQPLFSAVISILYFHEALTAAKLIAAVLIFTGVFFVNKRKATTE</sequence>
<accession>A0A562SPM5</accession>
<dbReference type="EMBL" id="VLLE01000003">
    <property type="protein sequence ID" value="TWI83237.1"/>
    <property type="molecule type" value="Genomic_DNA"/>
</dbReference>
<keyword evidence="9" id="KW-1185">Reference proteome</keyword>
<keyword evidence="2" id="KW-1003">Cell membrane</keyword>
<dbReference type="RefSeq" id="WP_144885313.1">
    <property type="nucleotide sequence ID" value="NZ_VLLE01000003.1"/>
</dbReference>
<dbReference type="PANTHER" id="PTHR32322:SF18">
    <property type="entry name" value="S-ADENOSYLMETHIONINE_S-ADENOSYLHOMOCYSTEINE TRANSPORTER"/>
    <property type="match status" value="1"/>
</dbReference>
<keyword evidence="5 6" id="KW-0472">Membrane</keyword>
<protein>
    <submittedName>
        <fullName evidence="8">Drug/metabolite transporter (DMT)-like permease</fullName>
    </submittedName>
</protein>
<feature type="transmembrane region" description="Helical" evidence="6">
    <location>
        <begin position="41"/>
        <end position="60"/>
    </location>
</feature>
<feature type="domain" description="EamA" evidence="7">
    <location>
        <begin position="155"/>
        <end position="291"/>
    </location>
</feature>
<dbReference type="Pfam" id="PF00892">
    <property type="entry name" value="EamA"/>
    <property type="match status" value="2"/>
</dbReference>
<proteinExistence type="predicted"/>
<evidence type="ECO:0000256" key="1">
    <source>
        <dbReference type="ARBA" id="ARBA00004651"/>
    </source>
</evidence>
<evidence type="ECO:0000256" key="5">
    <source>
        <dbReference type="ARBA" id="ARBA00023136"/>
    </source>
</evidence>
<feature type="transmembrane region" description="Helical" evidence="6">
    <location>
        <begin position="12"/>
        <end position="29"/>
    </location>
</feature>
<dbReference type="InterPro" id="IPR037185">
    <property type="entry name" value="EmrE-like"/>
</dbReference>
<feature type="transmembrane region" description="Helical" evidence="6">
    <location>
        <begin position="72"/>
        <end position="91"/>
    </location>
</feature>
<evidence type="ECO:0000256" key="4">
    <source>
        <dbReference type="ARBA" id="ARBA00022989"/>
    </source>
</evidence>
<dbReference type="GO" id="GO:0005886">
    <property type="term" value="C:plasma membrane"/>
    <property type="evidence" value="ECO:0007669"/>
    <property type="project" value="UniProtKB-SubCell"/>
</dbReference>
<reference evidence="8 9" key="1">
    <citation type="journal article" date="2015" name="Stand. Genomic Sci.">
        <title>Genomic Encyclopedia of Bacterial and Archaeal Type Strains, Phase III: the genomes of soil and plant-associated and newly described type strains.</title>
        <authorList>
            <person name="Whitman W.B."/>
            <person name="Woyke T."/>
            <person name="Klenk H.P."/>
            <person name="Zhou Y."/>
            <person name="Lilburn T.G."/>
            <person name="Beck B.J."/>
            <person name="De Vos P."/>
            <person name="Vandamme P."/>
            <person name="Eisen J.A."/>
            <person name="Garrity G."/>
            <person name="Hugenholtz P."/>
            <person name="Kyrpides N.C."/>
        </authorList>
    </citation>
    <scope>NUCLEOTIDE SEQUENCE [LARGE SCALE GENOMIC DNA]</scope>
    <source>
        <strain evidence="8 9">CGMCC 1.7271</strain>
    </source>
</reference>
<dbReference type="AlphaFoldDB" id="A0A562SPM5"/>
<dbReference type="OrthoDB" id="9811486at2"/>
<dbReference type="Gene3D" id="1.10.3730.20">
    <property type="match status" value="1"/>
</dbReference>
<feature type="transmembrane region" description="Helical" evidence="6">
    <location>
        <begin position="124"/>
        <end position="142"/>
    </location>
</feature>
<evidence type="ECO:0000259" key="7">
    <source>
        <dbReference type="Pfam" id="PF00892"/>
    </source>
</evidence>
<name>A0A562SPM5_9BACT</name>
<evidence type="ECO:0000313" key="9">
    <source>
        <dbReference type="Proteomes" id="UP000316167"/>
    </source>
</evidence>
<dbReference type="InterPro" id="IPR000620">
    <property type="entry name" value="EamA_dom"/>
</dbReference>
<comment type="caution">
    <text evidence="8">The sequence shown here is derived from an EMBL/GenBank/DDBJ whole genome shotgun (WGS) entry which is preliminary data.</text>
</comment>
<organism evidence="8 9">
    <name type="scientific">Lacibacter cauensis</name>
    <dbReference type="NCBI Taxonomy" id="510947"/>
    <lineage>
        <taxon>Bacteria</taxon>
        <taxon>Pseudomonadati</taxon>
        <taxon>Bacteroidota</taxon>
        <taxon>Chitinophagia</taxon>
        <taxon>Chitinophagales</taxon>
        <taxon>Chitinophagaceae</taxon>
        <taxon>Lacibacter</taxon>
    </lineage>
</organism>
<evidence type="ECO:0000256" key="3">
    <source>
        <dbReference type="ARBA" id="ARBA00022692"/>
    </source>
</evidence>
<evidence type="ECO:0000256" key="6">
    <source>
        <dbReference type="SAM" id="Phobius"/>
    </source>
</evidence>
<feature type="domain" description="EamA" evidence="7">
    <location>
        <begin position="8"/>
        <end position="141"/>
    </location>
</feature>
<feature type="transmembrane region" description="Helical" evidence="6">
    <location>
        <begin position="154"/>
        <end position="174"/>
    </location>
</feature>
<evidence type="ECO:0000313" key="8">
    <source>
        <dbReference type="EMBL" id="TWI83237.1"/>
    </source>
</evidence>
<evidence type="ECO:0000256" key="2">
    <source>
        <dbReference type="ARBA" id="ARBA00022475"/>
    </source>
</evidence>
<feature type="transmembrane region" description="Helical" evidence="6">
    <location>
        <begin position="186"/>
        <end position="211"/>
    </location>
</feature>
<feature type="transmembrane region" description="Helical" evidence="6">
    <location>
        <begin position="274"/>
        <end position="291"/>
    </location>
</feature>